<evidence type="ECO:0000313" key="3">
    <source>
        <dbReference type="Proteomes" id="UP000051950"/>
    </source>
</evidence>
<gene>
    <name evidence="2" type="ORF">ASU31_01475</name>
</gene>
<dbReference type="AlphaFoldDB" id="A0A0T5VXU3"/>
<feature type="transmembrane region" description="Helical" evidence="1">
    <location>
        <begin position="126"/>
        <end position="145"/>
    </location>
</feature>
<accession>A0A0T5VXU3</accession>
<dbReference type="EMBL" id="LMZQ01000001">
    <property type="protein sequence ID" value="KRT17989.1"/>
    <property type="molecule type" value="Genomic_DNA"/>
</dbReference>
<evidence type="ECO:0000256" key="1">
    <source>
        <dbReference type="SAM" id="Phobius"/>
    </source>
</evidence>
<dbReference type="Proteomes" id="UP000051950">
    <property type="component" value="Unassembled WGS sequence"/>
</dbReference>
<keyword evidence="1" id="KW-0472">Membrane</keyword>
<organism evidence="2 3">
    <name type="scientific">Pedobacter ginsenosidimutans</name>
    <dbReference type="NCBI Taxonomy" id="687842"/>
    <lineage>
        <taxon>Bacteria</taxon>
        <taxon>Pseudomonadati</taxon>
        <taxon>Bacteroidota</taxon>
        <taxon>Sphingobacteriia</taxon>
        <taxon>Sphingobacteriales</taxon>
        <taxon>Sphingobacteriaceae</taxon>
        <taxon>Pedobacter</taxon>
    </lineage>
</organism>
<reference evidence="2 3" key="1">
    <citation type="submission" date="2015-11" db="EMBL/GenBank/DDBJ databases">
        <title>Sequence of Pedobacter ginsenosidimutans.</title>
        <authorList>
            <person name="Carson E."/>
            <person name="Keyser V."/>
            <person name="Newman J."/>
            <person name="Miller J."/>
        </authorList>
    </citation>
    <scope>NUCLEOTIDE SEQUENCE [LARGE SCALE GENOMIC DNA]</scope>
    <source>
        <strain evidence="2 3">KACC 14530</strain>
    </source>
</reference>
<protein>
    <recommendedName>
        <fullName evidence="4">DUF3667 domain-containing protein</fullName>
    </recommendedName>
</protein>
<feature type="transmembrane region" description="Helical" evidence="1">
    <location>
        <begin position="182"/>
        <end position="204"/>
    </location>
</feature>
<keyword evidence="1" id="KW-0812">Transmembrane</keyword>
<dbReference type="InterPro" id="IPR022134">
    <property type="entry name" value="DUF3667"/>
</dbReference>
<sequence length="243" mass="27769">MHPDLIKCRNCSHVVNDDFCGRCGQPAHVKRVDAHYILHEIQHILHFEKGILFTVKELLIRPGQNIRTFITENRSRLVKPVIFIIVSSLIYTVISHFFHIEEGYVEFKEVKKTSIGLIFDWIQGHYGYANILMGVCISLWLKLFFKKYSYNFFEILILLCFVMGIGMLIISAFAIAEGLSKISFMKVSGVIVAVYSTWAIAQFFNGKKVASYLKAIIAYSLGMLTFGFVLVFLGVSIDLLMKH</sequence>
<dbReference type="OrthoDB" id="7446256at2"/>
<dbReference type="RefSeq" id="WP_057930618.1">
    <property type="nucleotide sequence ID" value="NZ_LMZQ01000001.1"/>
</dbReference>
<feature type="transmembrane region" description="Helical" evidence="1">
    <location>
        <begin position="77"/>
        <end position="98"/>
    </location>
</feature>
<feature type="transmembrane region" description="Helical" evidence="1">
    <location>
        <begin position="216"/>
        <end position="237"/>
    </location>
</feature>
<keyword evidence="1" id="KW-1133">Transmembrane helix</keyword>
<evidence type="ECO:0008006" key="4">
    <source>
        <dbReference type="Google" id="ProtNLM"/>
    </source>
</evidence>
<keyword evidence="3" id="KW-1185">Reference proteome</keyword>
<feature type="transmembrane region" description="Helical" evidence="1">
    <location>
        <begin position="152"/>
        <end position="176"/>
    </location>
</feature>
<dbReference type="STRING" id="687842.ASU31_01475"/>
<proteinExistence type="predicted"/>
<dbReference type="Pfam" id="PF12412">
    <property type="entry name" value="DUF3667"/>
    <property type="match status" value="1"/>
</dbReference>
<evidence type="ECO:0000313" key="2">
    <source>
        <dbReference type="EMBL" id="KRT17989.1"/>
    </source>
</evidence>
<name>A0A0T5VXU3_9SPHI</name>
<comment type="caution">
    <text evidence="2">The sequence shown here is derived from an EMBL/GenBank/DDBJ whole genome shotgun (WGS) entry which is preliminary data.</text>
</comment>